<reference evidence="1" key="2">
    <citation type="submission" date="2020-05" db="UniProtKB">
        <authorList>
            <consortium name="EnsemblMetazoa"/>
        </authorList>
    </citation>
    <scope>IDENTIFICATION</scope>
    <source>
        <strain evidence="1">IAEA</strain>
    </source>
</reference>
<keyword evidence="2" id="KW-1185">Reference proteome</keyword>
<accession>A0A1B0A813</accession>
<dbReference type="AlphaFoldDB" id="A0A1B0A813"/>
<reference evidence="2" key="1">
    <citation type="submission" date="2014-03" db="EMBL/GenBank/DDBJ databases">
        <authorList>
            <person name="Aksoy S."/>
            <person name="Warren W."/>
            <person name="Wilson R.K."/>
        </authorList>
    </citation>
    <scope>NUCLEOTIDE SEQUENCE [LARGE SCALE GENOMIC DNA]</scope>
    <source>
        <strain evidence="2">IAEA</strain>
    </source>
</reference>
<organism evidence="1 2">
    <name type="scientific">Glossina pallidipes</name>
    <name type="common">Tsetse fly</name>
    <dbReference type="NCBI Taxonomy" id="7398"/>
    <lineage>
        <taxon>Eukaryota</taxon>
        <taxon>Metazoa</taxon>
        <taxon>Ecdysozoa</taxon>
        <taxon>Arthropoda</taxon>
        <taxon>Hexapoda</taxon>
        <taxon>Insecta</taxon>
        <taxon>Pterygota</taxon>
        <taxon>Neoptera</taxon>
        <taxon>Endopterygota</taxon>
        <taxon>Diptera</taxon>
        <taxon>Brachycera</taxon>
        <taxon>Muscomorpha</taxon>
        <taxon>Hippoboscoidea</taxon>
        <taxon>Glossinidae</taxon>
        <taxon>Glossina</taxon>
    </lineage>
</organism>
<protein>
    <submittedName>
        <fullName evidence="1">Uncharacterized protein</fullName>
    </submittedName>
</protein>
<evidence type="ECO:0000313" key="1">
    <source>
        <dbReference type="EnsemblMetazoa" id="GPAI037182-PA"/>
    </source>
</evidence>
<name>A0A1B0A813_GLOPL</name>
<proteinExistence type="predicted"/>
<evidence type="ECO:0000313" key="2">
    <source>
        <dbReference type="Proteomes" id="UP000092445"/>
    </source>
</evidence>
<dbReference type="Proteomes" id="UP000092445">
    <property type="component" value="Unassembled WGS sequence"/>
</dbReference>
<dbReference type="VEuPathDB" id="VectorBase:GPAI037182"/>
<sequence length="161" mass="18818">MVIIDIVADELLKNLNSTCWRLTHARTLQFKGTKIKNLTLRNRDRQNGHNMTHFSAVLCACHNLTINKIQLLQLLLSMVGLSTEYVIKTEMTELLQQSYCVIVTTKKRADCYVKGRHWQRCSDNKFWLTCKKLANLLRKIINSGFPAKNWHSIVLFRKMIR</sequence>
<dbReference type="EnsemblMetazoa" id="GPAI037182-RA">
    <property type="protein sequence ID" value="GPAI037182-PA"/>
    <property type="gene ID" value="GPAI037182"/>
</dbReference>